<evidence type="ECO:0008006" key="8">
    <source>
        <dbReference type="Google" id="ProtNLM"/>
    </source>
</evidence>
<dbReference type="InterPro" id="IPR039924">
    <property type="entry name" value="ICln/Lot5/Saf5"/>
</dbReference>
<dbReference type="InterPro" id="IPR011993">
    <property type="entry name" value="PH-like_dom_sf"/>
</dbReference>
<evidence type="ECO:0000313" key="7">
    <source>
        <dbReference type="Proteomes" id="UP000266841"/>
    </source>
</evidence>
<evidence type="ECO:0000256" key="3">
    <source>
        <dbReference type="ARBA" id="ARBA00022490"/>
    </source>
</evidence>
<dbReference type="AlphaFoldDB" id="K0SZ07"/>
<feature type="region of interest" description="Disordered" evidence="5">
    <location>
        <begin position="92"/>
        <end position="124"/>
    </location>
</feature>
<evidence type="ECO:0000256" key="5">
    <source>
        <dbReference type="SAM" id="MobiDB-lite"/>
    </source>
</evidence>
<accession>K0SZ07</accession>
<reference evidence="6 7" key="1">
    <citation type="journal article" date="2012" name="Genome Biol.">
        <title>Genome and low-iron response of an oceanic diatom adapted to chronic iron limitation.</title>
        <authorList>
            <person name="Lommer M."/>
            <person name="Specht M."/>
            <person name="Roy A.S."/>
            <person name="Kraemer L."/>
            <person name="Andreson R."/>
            <person name="Gutowska M.A."/>
            <person name="Wolf J."/>
            <person name="Bergner S.V."/>
            <person name="Schilhabel M.B."/>
            <person name="Klostermeier U.C."/>
            <person name="Beiko R.G."/>
            <person name="Rosenstiel P."/>
            <person name="Hippler M."/>
            <person name="Laroche J."/>
        </authorList>
    </citation>
    <scope>NUCLEOTIDE SEQUENCE [LARGE SCALE GENOMIC DNA]</scope>
    <source>
        <strain evidence="6 7">CCMP1005</strain>
    </source>
</reference>
<dbReference type="OrthoDB" id="54457at2759"/>
<sequence>MDQVLSRLPPLDPSGVPLSNILRGEVAQLGSLRSVLDPHLRECLQVESRKIARTNYADDPDDRFHDGPEEGDAQACGNVTLEVAEPSGVVIDREGLDANDDVSDRKKRDRDADDEDELEEVDEEDAVQEDLLYYHPDIQMSCSMWPSAEGANGDLFITTVRVLFVSSQAECDDVAIDARYIALHAVDSLPSEDGTVSHHVYCQLSDGDDVGADAVTASGAGMLVPDVLDAGDDDNSQEEEGTEGRAEEIGADELYLRPADTCHPGGEEDIICQDIFEALTQLASLNPEGGIEGEMNMAHNGADHECEDDMVVRLGDSNNHLIEEDVDDNERQAMLDRLDNLLHVPPEYEIMSDGQFDDADDDDDDIVMKTL</sequence>
<dbReference type="GO" id="GO:0000387">
    <property type="term" value="P:spliceosomal snRNP assembly"/>
    <property type="evidence" value="ECO:0007669"/>
    <property type="project" value="TreeGrafter"/>
</dbReference>
<feature type="compositionally biased region" description="Acidic residues" evidence="5">
    <location>
        <begin position="112"/>
        <end position="124"/>
    </location>
</feature>
<dbReference type="GO" id="GO:0005681">
    <property type="term" value="C:spliceosomal complex"/>
    <property type="evidence" value="ECO:0007669"/>
    <property type="project" value="TreeGrafter"/>
</dbReference>
<feature type="compositionally biased region" description="Basic and acidic residues" evidence="5">
    <location>
        <begin position="92"/>
        <end position="111"/>
    </location>
</feature>
<dbReference type="eggNOG" id="ENOG502SZW2">
    <property type="taxonomic scope" value="Eukaryota"/>
</dbReference>
<keyword evidence="7" id="KW-1185">Reference proteome</keyword>
<comment type="caution">
    <text evidence="6">The sequence shown here is derived from an EMBL/GenBank/DDBJ whole genome shotgun (WGS) entry which is preliminary data.</text>
</comment>
<name>K0SZ07_THAOC</name>
<comment type="subcellular location">
    <subcellularLocation>
        <location evidence="2">Cytoplasm</location>
    </subcellularLocation>
    <subcellularLocation>
        <location evidence="1">Nucleus</location>
    </subcellularLocation>
</comment>
<dbReference type="Pfam" id="PF03517">
    <property type="entry name" value="Voldacs"/>
    <property type="match status" value="1"/>
</dbReference>
<dbReference type="PANTHER" id="PTHR21399">
    <property type="entry name" value="CHLORIDE CONDUCTANCE REGULATORY PROTEIN ICLN"/>
    <property type="match status" value="1"/>
</dbReference>
<evidence type="ECO:0000256" key="1">
    <source>
        <dbReference type="ARBA" id="ARBA00004123"/>
    </source>
</evidence>
<dbReference type="GO" id="GO:0034715">
    <property type="term" value="C:pICln-Sm protein complex"/>
    <property type="evidence" value="ECO:0007669"/>
    <property type="project" value="TreeGrafter"/>
</dbReference>
<dbReference type="OMA" id="HVYCQLS"/>
<gene>
    <name evidence="6" type="ORF">THAOC_15848</name>
</gene>
<dbReference type="GO" id="GO:0005829">
    <property type="term" value="C:cytosol"/>
    <property type="evidence" value="ECO:0007669"/>
    <property type="project" value="TreeGrafter"/>
</dbReference>
<keyword evidence="4" id="KW-0539">Nucleus</keyword>
<dbReference type="Gene3D" id="2.30.29.30">
    <property type="entry name" value="Pleckstrin-homology domain (PH domain)/Phosphotyrosine-binding domain (PTB)"/>
    <property type="match status" value="1"/>
</dbReference>
<proteinExistence type="predicted"/>
<dbReference type="PANTHER" id="PTHR21399:SF0">
    <property type="entry name" value="METHYLOSOME SUBUNIT PICLN"/>
    <property type="match status" value="1"/>
</dbReference>
<keyword evidence="3" id="KW-0963">Cytoplasm</keyword>
<organism evidence="6 7">
    <name type="scientific">Thalassiosira oceanica</name>
    <name type="common">Marine diatom</name>
    <dbReference type="NCBI Taxonomy" id="159749"/>
    <lineage>
        <taxon>Eukaryota</taxon>
        <taxon>Sar</taxon>
        <taxon>Stramenopiles</taxon>
        <taxon>Ochrophyta</taxon>
        <taxon>Bacillariophyta</taxon>
        <taxon>Coscinodiscophyceae</taxon>
        <taxon>Thalassiosirophycidae</taxon>
        <taxon>Thalassiosirales</taxon>
        <taxon>Thalassiosiraceae</taxon>
        <taxon>Thalassiosira</taxon>
    </lineage>
</organism>
<evidence type="ECO:0000256" key="4">
    <source>
        <dbReference type="ARBA" id="ARBA00023242"/>
    </source>
</evidence>
<dbReference type="GO" id="GO:0045292">
    <property type="term" value="P:mRNA cis splicing, via spliceosome"/>
    <property type="evidence" value="ECO:0007669"/>
    <property type="project" value="TreeGrafter"/>
</dbReference>
<dbReference type="Proteomes" id="UP000266841">
    <property type="component" value="Unassembled WGS sequence"/>
</dbReference>
<evidence type="ECO:0000256" key="2">
    <source>
        <dbReference type="ARBA" id="ARBA00004496"/>
    </source>
</evidence>
<protein>
    <recommendedName>
        <fullName evidence="8">Methylosome subunit pICln</fullName>
    </recommendedName>
</protein>
<dbReference type="EMBL" id="AGNL01018216">
    <property type="protein sequence ID" value="EJK63487.1"/>
    <property type="molecule type" value="Genomic_DNA"/>
</dbReference>
<evidence type="ECO:0000313" key="6">
    <source>
        <dbReference type="EMBL" id="EJK63487.1"/>
    </source>
</evidence>